<dbReference type="OMA" id="DENLWHC"/>
<gene>
    <name evidence="2" type="ordered locus">At1g64295</name>
    <name evidence="3" type="ordered locus">AXX17_At1g57790</name>
</gene>
<comment type="caution">
    <text evidence="3">The sequence shown here is derived from an EMBL/GenBank/DDBJ whole genome shotgun (WGS) entry which is preliminary data.</text>
</comment>
<accession>A0A178WBH6</accession>
<organism evidence="3 4">
    <name type="scientific">Arabidopsis thaliana</name>
    <name type="common">Mouse-ear cress</name>
    <dbReference type="NCBI Taxonomy" id="3702"/>
    <lineage>
        <taxon>Eukaryota</taxon>
        <taxon>Viridiplantae</taxon>
        <taxon>Streptophyta</taxon>
        <taxon>Embryophyta</taxon>
        <taxon>Tracheophyta</taxon>
        <taxon>Spermatophyta</taxon>
        <taxon>Magnoliopsida</taxon>
        <taxon>eudicotyledons</taxon>
        <taxon>Gunneridae</taxon>
        <taxon>Pentapetalae</taxon>
        <taxon>rosids</taxon>
        <taxon>malvids</taxon>
        <taxon>Brassicales</taxon>
        <taxon>Brassicaceae</taxon>
        <taxon>Camelineae</taxon>
        <taxon>Arabidopsis</taxon>
    </lineage>
</organism>
<proteinExistence type="predicted"/>
<dbReference type="Proteomes" id="UP000078284">
    <property type="component" value="Chromosome 1"/>
</dbReference>
<dbReference type="SMR" id="A0A178WBH6"/>
<sequence length="356" mass="41575">MSSPVINQDTIQEVLSYLRGSEIGKLRLINKECNKRSYESWFVNLNLHRTNNISGYFLERYERGYKLDTSFFHERRDLDNKGVSIDFLPQGEVKIKACDARHGILLCYNDTRPIPEYIVCKPTTKQYQIIPNPKVRSCDKSLGLTVTGLQPFRYKIFRLSKSPGMTRNLRTFACEVFDSDSFMWKRLKNLRLPRTDGLILSNPVQASGFLHWRSWNHNVIRLCPKTETWSFLHTPNVGLFPELVSYEGKLGVIRHWINNNQEDVHRLWVLKSSFEKSWEKVKDIESIGVEHITWIPSNDVVMLSSWDHVCLYNLNTEKLNLVHTNKDFASYVCFPFCSDYERVDLDGRRNGPTNAN</sequence>
<dbReference type="Araport" id="AT1G64295"/>
<dbReference type="GeneID" id="842735"/>
<evidence type="ECO:0000313" key="4">
    <source>
        <dbReference type="Proteomes" id="UP000078284"/>
    </source>
</evidence>
<dbReference type="NCBIfam" id="TIGR01640">
    <property type="entry name" value="F_box_assoc_1"/>
    <property type="match status" value="1"/>
</dbReference>
<dbReference type="InterPro" id="IPR050796">
    <property type="entry name" value="SCF_F-box_component"/>
</dbReference>
<evidence type="ECO:0000259" key="1">
    <source>
        <dbReference type="Pfam" id="PF08268"/>
    </source>
</evidence>
<evidence type="ECO:0000313" key="3">
    <source>
        <dbReference type="EMBL" id="OAP15789.1"/>
    </source>
</evidence>
<dbReference type="KEGG" id="ath:AT1G64295"/>
<name>A0A178WBH6_ARATH</name>
<dbReference type="PANTHER" id="PTHR31672">
    <property type="entry name" value="BNACNNG10540D PROTEIN"/>
    <property type="match status" value="1"/>
</dbReference>
<dbReference type="ExpressionAtlas" id="A0A178WBH6">
    <property type="expression patterns" value="baseline"/>
</dbReference>
<dbReference type="RefSeq" id="NP_683467.2">
    <property type="nucleotide sequence ID" value="NM_148626.2"/>
</dbReference>
<dbReference type="AlphaFoldDB" id="A0A178WBH6"/>
<protein>
    <recommendedName>
        <fullName evidence="1">F-box associated beta-propeller type 3 domain-containing protein</fullName>
    </recommendedName>
</protein>
<feature type="domain" description="F-box associated beta-propeller type 3" evidence="1">
    <location>
        <begin position="93"/>
        <end position="281"/>
    </location>
</feature>
<reference evidence="4" key="1">
    <citation type="journal article" date="2016" name="Proc. Natl. Acad. Sci. U.S.A.">
        <title>Chromosome-level assembly of Arabidopsis thaliana Ler reveals the extent of translocation and inversion polymorphisms.</title>
        <authorList>
            <person name="Zapata L."/>
            <person name="Ding J."/>
            <person name="Willing E.M."/>
            <person name="Hartwig B."/>
            <person name="Bezdan D."/>
            <person name="Jiao W.B."/>
            <person name="Patel V."/>
            <person name="Velikkakam James G."/>
            <person name="Koornneef M."/>
            <person name="Ossowski S."/>
            <person name="Schneeberger K."/>
        </authorList>
    </citation>
    <scope>NUCLEOTIDE SEQUENCE [LARGE SCALE GENOMIC DNA]</scope>
    <source>
        <strain evidence="4">cv. Landsberg erecta</strain>
    </source>
</reference>
<dbReference type="Pfam" id="PF08268">
    <property type="entry name" value="FBA_3"/>
    <property type="match status" value="1"/>
</dbReference>
<dbReference type="InterPro" id="IPR017451">
    <property type="entry name" value="F-box-assoc_interact_dom"/>
</dbReference>
<dbReference type="InterPro" id="IPR013187">
    <property type="entry name" value="F-box-assoc_dom_typ3"/>
</dbReference>
<dbReference type="EMBL" id="LUHQ01000001">
    <property type="protein sequence ID" value="OAP15789.1"/>
    <property type="molecule type" value="Genomic_DNA"/>
</dbReference>
<evidence type="ECO:0000313" key="2">
    <source>
        <dbReference type="Araport" id="AT1G64295"/>
    </source>
</evidence>